<evidence type="ECO:0000256" key="2">
    <source>
        <dbReference type="ARBA" id="ARBA00049106"/>
    </source>
</evidence>
<dbReference type="Pfam" id="PF04075">
    <property type="entry name" value="F420H2_quin_red"/>
    <property type="match status" value="1"/>
</dbReference>
<dbReference type="PANTHER" id="PTHR39428:SF1">
    <property type="entry name" value="F420H(2)-DEPENDENT QUINONE REDUCTASE RV1261C"/>
    <property type="match status" value="1"/>
</dbReference>
<dbReference type="Gene3D" id="2.30.110.10">
    <property type="entry name" value="Electron Transport, Fmn-binding Protein, Chain A"/>
    <property type="match status" value="1"/>
</dbReference>
<sequence>MSTIPVWERYLGIPLLKVHDAIYRKTNGWVGHKIPGQAPILLLHTVGAKTGIARTNALSYALDGGSYHVVASKGGDPKAPGWYFNLKANPKVEINVGPKRMPATARIIGADDPDYARLWKLVNDNNSQRYDGYQKRTKRPIPIIALTPN</sequence>
<dbReference type="AlphaFoldDB" id="A0A544W0W8"/>
<dbReference type="Proteomes" id="UP000315759">
    <property type="component" value="Unassembled WGS sequence"/>
</dbReference>
<comment type="catalytic activity">
    <reaction evidence="2">
        <text>oxidized coenzyme F420-(gamma-L-Glu)(n) + a quinol + H(+) = reduced coenzyme F420-(gamma-L-Glu)(n) + a quinone</text>
        <dbReference type="Rhea" id="RHEA:39663"/>
        <dbReference type="Rhea" id="RHEA-COMP:12939"/>
        <dbReference type="Rhea" id="RHEA-COMP:14378"/>
        <dbReference type="ChEBI" id="CHEBI:15378"/>
        <dbReference type="ChEBI" id="CHEBI:24646"/>
        <dbReference type="ChEBI" id="CHEBI:132124"/>
        <dbReference type="ChEBI" id="CHEBI:133980"/>
        <dbReference type="ChEBI" id="CHEBI:139511"/>
    </reaction>
</comment>
<gene>
    <name evidence="3" type="ORF">D8S82_13985</name>
</gene>
<keyword evidence="4" id="KW-1185">Reference proteome</keyword>
<protein>
    <submittedName>
        <fullName evidence="3">Nitroreductase family deazaflavin-dependent oxidoreductase</fullName>
    </submittedName>
</protein>
<dbReference type="RefSeq" id="WP_142552674.1">
    <property type="nucleotide sequence ID" value="NZ_VIFX01000016.1"/>
</dbReference>
<evidence type="ECO:0000313" key="4">
    <source>
        <dbReference type="Proteomes" id="UP000315759"/>
    </source>
</evidence>
<evidence type="ECO:0000313" key="3">
    <source>
        <dbReference type="EMBL" id="TQR85896.1"/>
    </source>
</evidence>
<comment type="similarity">
    <text evidence="1">Belongs to the F420H(2)-dependent quinone reductase family.</text>
</comment>
<accession>A0A544W0W8</accession>
<organism evidence="3 4">
    <name type="scientific">Mycolicibacterium hodleri</name>
    <dbReference type="NCBI Taxonomy" id="49897"/>
    <lineage>
        <taxon>Bacteria</taxon>
        <taxon>Bacillati</taxon>
        <taxon>Actinomycetota</taxon>
        <taxon>Actinomycetes</taxon>
        <taxon>Mycobacteriales</taxon>
        <taxon>Mycobacteriaceae</taxon>
        <taxon>Mycolicibacterium</taxon>
    </lineage>
</organism>
<reference evidence="3 4" key="1">
    <citation type="submission" date="2018-10" db="EMBL/GenBank/DDBJ databases">
        <title>Draft genome of Mycobacterium hodleri strain B.</title>
        <authorList>
            <person name="Amande T.J."/>
            <person name="Mcgenity T.J."/>
        </authorList>
    </citation>
    <scope>NUCLEOTIDE SEQUENCE [LARGE SCALE GENOMIC DNA]</scope>
    <source>
        <strain evidence="3 4">B</strain>
    </source>
</reference>
<name>A0A544W0W8_9MYCO</name>
<proteinExistence type="inferred from homology"/>
<dbReference type="GO" id="GO:0016491">
    <property type="term" value="F:oxidoreductase activity"/>
    <property type="evidence" value="ECO:0007669"/>
    <property type="project" value="InterPro"/>
</dbReference>
<dbReference type="InterPro" id="IPR004378">
    <property type="entry name" value="F420H2_quin_Rdtase"/>
</dbReference>
<dbReference type="NCBIfam" id="TIGR00026">
    <property type="entry name" value="hi_GC_TIGR00026"/>
    <property type="match status" value="1"/>
</dbReference>
<comment type="caution">
    <text evidence="3">The sequence shown here is derived from an EMBL/GenBank/DDBJ whole genome shotgun (WGS) entry which is preliminary data.</text>
</comment>
<dbReference type="GO" id="GO:0070967">
    <property type="term" value="F:coenzyme F420 binding"/>
    <property type="evidence" value="ECO:0007669"/>
    <property type="project" value="TreeGrafter"/>
</dbReference>
<evidence type="ECO:0000256" key="1">
    <source>
        <dbReference type="ARBA" id="ARBA00008710"/>
    </source>
</evidence>
<dbReference type="GO" id="GO:0005886">
    <property type="term" value="C:plasma membrane"/>
    <property type="evidence" value="ECO:0007669"/>
    <property type="project" value="TreeGrafter"/>
</dbReference>
<dbReference type="InterPro" id="IPR012349">
    <property type="entry name" value="Split_barrel_FMN-bd"/>
</dbReference>
<dbReference type="EMBL" id="VIFX01000016">
    <property type="protein sequence ID" value="TQR85896.1"/>
    <property type="molecule type" value="Genomic_DNA"/>
</dbReference>
<dbReference type="PANTHER" id="PTHR39428">
    <property type="entry name" value="F420H(2)-DEPENDENT QUINONE REDUCTASE RV1261C"/>
    <property type="match status" value="1"/>
</dbReference>